<dbReference type="GO" id="GO:0009366">
    <property type="term" value="C:enterobactin synthetase complex"/>
    <property type="evidence" value="ECO:0007669"/>
    <property type="project" value="TreeGrafter"/>
</dbReference>
<feature type="domain" description="Carrier" evidence="5">
    <location>
        <begin position="945"/>
        <end position="1020"/>
    </location>
</feature>
<dbReference type="GO" id="GO:0008610">
    <property type="term" value="P:lipid biosynthetic process"/>
    <property type="evidence" value="ECO:0007669"/>
    <property type="project" value="UniProtKB-ARBA"/>
</dbReference>
<keyword evidence="7" id="KW-1185">Reference proteome</keyword>
<dbReference type="Pfam" id="PF00550">
    <property type="entry name" value="PP-binding"/>
    <property type="match status" value="1"/>
</dbReference>
<feature type="region of interest" description="Disordered" evidence="4">
    <location>
        <begin position="1"/>
        <end position="30"/>
    </location>
</feature>
<dbReference type="Proteomes" id="UP001235874">
    <property type="component" value="Chromosome"/>
</dbReference>
<dbReference type="FunFam" id="1.10.1200.10:FF:000005">
    <property type="entry name" value="Nonribosomal peptide synthetase 1"/>
    <property type="match status" value="1"/>
</dbReference>
<gene>
    <name evidence="6" type="ORF">Q3V37_15195</name>
</gene>
<proteinExistence type="predicted"/>
<dbReference type="InterPro" id="IPR025110">
    <property type="entry name" value="AMP-bd_C"/>
</dbReference>
<dbReference type="GO" id="GO:0047527">
    <property type="term" value="F:2,3-dihydroxybenzoate-serine ligase activity"/>
    <property type="evidence" value="ECO:0007669"/>
    <property type="project" value="TreeGrafter"/>
</dbReference>
<dbReference type="SMART" id="SM00823">
    <property type="entry name" value="PKS_PP"/>
    <property type="match status" value="1"/>
</dbReference>
<dbReference type="GO" id="GO:0043041">
    <property type="term" value="P:amino acid activation for nonribosomal peptide biosynthetic process"/>
    <property type="evidence" value="ECO:0007669"/>
    <property type="project" value="TreeGrafter"/>
</dbReference>
<dbReference type="InterPro" id="IPR020806">
    <property type="entry name" value="PKS_PP-bd"/>
</dbReference>
<evidence type="ECO:0000256" key="4">
    <source>
        <dbReference type="SAM" id="MobiDB-lite"/>
    </source>
</evidence>
<sequence>MEPAVGRHLVKRWRSGDPAPATRPGPAPVSTAQRGVLVFERLYPGTAVFNLQHVARHTGALDEDRLDDALSVVLRRHPALRSTFTDANGRGPARIVHDWTTLRAERTDLTHLEPAQRAVAAFEHARRLVTEPFDIANGPLVRVHVLRLTDNERLLVFVAHHLVCDGGSMRVLLTELDRAYRGELTGGPDDTVPSPDPAPPRPGALDYWRERLANLPELDLPADHGSPPRPTFAADSVPLTIGPDVVAAAERLGQTERATVFMVLLAAFQLLLGEHSGQDDFAVGFPESGRSGRGRHGAVGLLADLVVFRADLSGRPSFRELVRRARDSFLAGFAHRGVAFEDVVAALAPGRSLDGSLVSASLVFHGETGEPTLAGAPLERVTVGRPGLRYDVDLHLWRARGRLWGSWDYRTELFDPVTAARMAERLPVLLARALAEPDLPVDQLDTLTDTDRALLDRWGRGPAAGDPPLTLHDAFTQQVARTPDAVAVQDSRRTLTYRQLDERSNQMAHYLRDRAVCAGDMVGIRLGRSVDLAVAMLGILKAGAAYLPLDPAYPADRTAFMLQDSAARMVVTAAELAALDERPVSAVDGPPVPPDASAYVLYTSGSTGMPKGVLLTHDSAVTMVTWVRRTFAPAHLSRVLASTSICFDVSVPEFFAPLCAGGTAVIVDNALSLLADVPDVTMMSVVPSAAKALVEVEALPRSVRVVGLGGEAITGTLVDDLYATGHIEAVINLYGPTEDTTYSTYARLRPGEQPPPIGALLPDARAYVLDRALRQVPVGAVGELYLAGRGLSRGYINRSGLTAARYVADPFATTPGDRMYRTGDLVRYRSDGALLYLGRQDFQVKVRGQRIELGEVETTLQNHPDVRDAVVALYGDRLVGYLVARPADGIDLDGVRAYLRRTLPVVMVPGSLVVLDELPHTPNGKVDRLALPPPADPTSGAQSDPPRGADEELVAEVWQQVLELDRVGRDDDFFDLGGDSLLAGQVLGRLRARAGSSLPLRLVFENSRLSDLAAALPAPAEGPPDPTDRPEVSPRPADEPPVLSFDQERLWLESQIRPGAAYHVHGRLRLRGALDVAALERSVRAIVDRHEILRTTFPVVRGQAVPHVAPPDPAWRIDRADADRPEVAERLADDQAATPFDLARGPLFRCLLVRQSDTDHLVSITIHHVISDAWSVGLFLRELSALYAVGGDTAAAELPALRVQYGDYAAWQRRWLTAERRAAQVDYWRDRLAGAPAAVDLPTARRRSPAQGAVGGRVRATLGSADAAALRRLCREHEVTPFMATVALFSTVLHRWSGQDDLVIGVAVNTRRDAGVDALLGLFVNTVPVRIDLGGAPGFDELLRRVRRACIDDCVNHGETQINLLLRELPVVRDPSRTPLFQTLVSMIDTAEGRFRLPGVEVEGVEPPPQPGKVDLNLNVHEGGDGTGEFRLELLYHADRYDAAAMQAFLDQIAALLPAVAADPTGGILDYELSGSPAAVGPAATVAAEPRTVGAPRAERAPDRVAVVDGEREWTDRQLADAVADPAGPDRPAAGSRLAALIAALRQTADTDAAGTAEPADWVVDRFGLTGEDRLAVVSGPPGFVTSALSSAVAAGAVLHLPADDEPDALLDWLRTTAVTAVYLTPPSLRALTSHLAQAALPHLRYAFVANRGDLTAQDVERLRPLAPGCQVVGVYCGPPTGRPLAGYPVPATWTAATAPLRVPIGTELAGALDVRNRAGRPAAVGEVGELHVGELTTGQLARRRPDGVLDFAGGGPASAPFADPLETLTALRDLPDVDDALVDGSASAYVVGTDGTVDLGRLRQHLVTRLPEHLIPKRTVVVARLPLTVDGEYDPDSLPDAPLPK</sequence>
<dbReference type="InterPro" id="IPR023213">
    <property type="entry name" value="CAT-like_dom_sf"/>
</dbReference>
<dbReference type="Pfam" id="PF13193">
    <property type="entry name" value="AMP-binding_C"/>
    <property type="match status" value="1"/>
</dbReference>
<dbReference type="Pfam" id="PF00668">
    <property type="entry name" value="Condensation"/>
    <property type="match status" value="2"/>
</dbReference>
<dbReference type="GO" id="GO:0005829">
    <property type="term" value="C:cytosol"/>
    <property type="evidence" value="ECO:0007669"/>
    <property type="project" value="TreeGrafter"/>
</dbReference>
<evidence type="ECO:0000256" key="1">
    <source>
        <dbReference type="ARBA" id="ARBA00001957"/>
    </source>
</evidence>
<evidence type="ECO:0000313" key="7">
    <source>
        <dbReference type="Proteomes" id="UP001235874"/>
    </source>
</evidence>
<dbReference type="KEGG" id="mprn:Q3V37_15195"/>
<dbReference type="PROSITE" id="PS00455">
    <property type="entry name" value="AMP_BINDING"/>
    <property type="match status" value="1"/>
</dbReference>
<feature type="region of interest" description="Disordered" evidence="4">
    <location>
        <begin position="1016"/>
        <end position="1044"/>
    </location>
</feature>
<name>A0AAJ6I0T2_9ACTN</name>
<dbReference type="Pfam" id="PF00501">
    <property type="entry name" value="AMP-binding"/>
    <property type="match status" value="1"/>
</dbReference>
<dbReference type="NCBIfam" id="TIGR01733">
    <property type="entry name" value="AA-adenyl-dom"/>
    <property type="match status" value="1"/>
</dbReference>
<dbReference type="InterPro" id="IPR010071">
    <property type="entry name" value="AA_adenyl_dom"/>
</dbReference>
<accession>A0AAJ6I0T2</accession>
<reference evidence="6 7" key="1">
    <citation type="submission" date="2023-07" db="EMBL/GenBank/DDBJ databases">
        <title>Micromonospora profundi TRM 95458 converts glycerol to a new osmotic compound.</title>
        <authorList>
            <person name="Lu D."/>
        </authorList>
    </citation>
    <scope>NUCLEOTIDE SEQUENCE [LARGE SCALE GENOMIC DNA]</scope>
    <source>
        <strain evidence="6 7">TRM95458</strain>
    </source>
</reference>
<dbReference type="InterPro" id="IPR045851">
    <property type="entry name" value="AMP-bd_C_sf"/>
</dbReference>
<dbReference type="InterPro" id="IPR029058">
    <property type="entry name" value="AB_hydrolase_fold"/>
</dbReference>
<keyword evidence="3" id="KW-0597">Phosphoprotein</keyword>
<dbReference type="SUPFAM" id="SSF56801">
    <property type="entry name" value="Acetyl-CoA synthetase-like"/>
    <property type="match status" value="2"/>
</dbReference>
<dbReference type="CDD" id="cd19531">
    <property type="entry name" value="LCL_NRPS-like"/>
    <property type="match status" value="2"/>
</dbReference>
<dbReference type="Gene3D" id="3.30.559.30">
    <property type="entry name" value="Nonribosomal peptide synthetase, condensation domain"/>
    <property type="match status" value="2"/>
</dbReference>
<dbReference type="PANTHER" id="PTHR45527">
    <property type="entry name" value="NONRIBOSOMAL PEPTIDE SYNTHETASE"/>
    <property type="match status" value="1"/>
</dbReference>
<evidence type="ECO:0000259" key="5">
    <source>
        <dbReference type="PROSITE" id="PS50075"/>
    </source>
</evidence>
<dbReference type="FunFam" id="2.30.38.10:FF:000001">
    <property type="entry name" value="Non-ribosomal peptide synthetase PvdI"/>
    <property type="match status" value="1"/>
</dbReference>
<dbReference type="InterPro" id="IPR042099">
    <property type="entry name" value="ANL_N_sf"/>
</dbReference>
<evidence type="ECO:0000256" key="2">
    <source>
        <dbReference type="ARBA" id="ARBA00022450"/>
    </source>
</evidence>
<dbReference type="InterPro" id="IPR009081">
    <property type="entry name" value="PP-bd_ACP"/>
</dbReference>
<dbReference type="SUPFAM" id="SSF52777">
    <property type="entry name" value="CoA-dependent acyltransferases"/>
    <property type="match status" value="4"/>
</dbReference>
<dbReference type="Gene3D" id="3.40.50.12780">
    <property type="entry name" value="N-terminal domain of ligase-like"/>
    <property type="match status" value="2"/>
</dbReference>
<dbReference type="Gene3D" id="3.40.50.1820">
    <property type="entry name" value="alpha/beta hydrolase"/>
    <property type="match status" value="1"/>
</dbReference>
<dbReference type="GO" id="GO:0009239">
    <property type="term" value="P:enterobactin biosynthetic process"/>
    <property type="evidence" value="ECO:0007669"/>
    <property type="project" value="TreeGrafter"/>
</dbReference>
<keyword evidence="2" id="KW-0596">Phosphopantetheine</keyword>
<feature type="region of interest" description="Disordered" evidence="4">
    <location>
        <begin position="923"/>
        <end position="950"/>
    </location>
</feature>
<protein>
    <submittedName>
        <fullName evidence="6">Amino acid adenylation domain-containing protein</fullName>
    </submittedName>
</protein>
<dbReference type="EMBL" id="CP130472">
    <property type="protein sequence ID" value="WLS48459.1"/>
    <property type="molecule type" value="Genomic_DNA"/>
</dbReference>
<dbReference type="InterPro" id="IPR036736">
    <property type="entry name" value="ACP-like_sf"/>
</dbReference>
<dbReference type="PANTHER" id="PTHR45527:SF1">
    <property type="entry name" value="FATTY ACID SYNTHASE"/>
    <property type="match status" value="1"/>
</dbReference>
<dbReference type="InterPro" id="IPR001242">
    <property type="entry name" value="Condensation_dom"/>
</dbReference>
<dbReference type="Gene3D" id="3.30.300.30">
    <property type="match status" value="2"/>
</dbReference>
<dbReference type="GO" id="GO:0031177">
    <property type="term" value="F:phosphopantetheine binding"/>
    <property type="evidence" value="ECO:0007669"/>
    <property type="project" value="InterPro"/>
</dbReference>
<evidence type="ECO:0000313" key="6">
    <source>
        <dbReference type="EMBL" id="WLS48459.1"/>
    </source>
</evidence>
<dbReference type="InterPro" id="IPR020845">
    <property type="entry name" value="AMP-binding_CS"/>
</dbReference>
<dbReference type="RefSeq" id="WP_306273783.1">
    <property type="nucleotide sequence ID" value="NZ_CP130472.1"/>
</dbReference>
<evidence type="ECO:0000256" key="3">
    <source>
        <dbReference type="ARBA" id="ARBA00022553"/>
    </source>
</evidence>
<comment type="cofactor">
    <cofactor evidence="1">
        <name>pantetheine 4'-phosphate</name>
        <dbReference type="ChEBI" id="CHEBI:47942"/>
    </cofactor>
</comment>
<organism evidence="6 7">
    <name type="scientific">Micromonospora profundi</name>
    <dbReference type="NCBI Taxonomy" id="1420889"/>
    <lineage>
        <taxon>Bacteria</taxon>
        <taxon>Bacillati</taxon>
        <taxon>Actinomycetota</taxon>
        <taxon>Actinomycetes</taxon>
        <taxon>Micromonosporales</taxon>
        <taxon>Micromonosporaceae</taxon>
        <taxon>Micromonospora</taxon>
    </lineage>
</organism>
<feature type="compositionally biased region" description="Basic and acidic residues" evidence="4">
    <location>
        <begin position="1026"/>
        <end position="1038"/>
    </location>
</feature>
<dbReference type="PROSITE" id="PS50075">
    <property type="entry name" value="CARRIER"/>
    <property type="match status" value="1"/>
</dbReference>
<dbReference type="InterPro" id="IPR000873">
    <property type="entry name" value="AMP-dep_synth/lig_dom"/>
</dbReference>
<dbReference type="SUPFAM" id="SSF47336">
    <property type="entry name" value="ACP-like"/>
    <property type="match status" value="1"/>
</dbReference>
<dbReference type="Gene3D" id="3.30.559.10">
    <property type="entry name" value="Chloramphenicol acetyltransferase-like domain"/>
    <property type="match status" value="2"/>
</dbReference>